<feature type="transmembrane region" description="Helical" evidence="1">
    <location>
        <begin position="164"/>
        <end position="185"/>
    </location>
</feature>
<feature type="transmembrane region" description="Helical" evidence="1">
    <location>
        <begin position="676"/>
        <end position="697"/>
    </location>
</feature>
<feature type="transmembrane region" description="Helical" evidence="1">
    <location>
        <begin position="56"/>
        <end position="73"/>
    </location>
</feature>
<gene>
    <name evidence="3" type="ordered locus">Mesil_2521</name>
</gene>
<feature type="transmembrane region" description="Helical" evidence="1">
    <location>
        <begin position="80"/>
        <end position="97"/>
    </location>
</feature>
<dbReference type="Proteomes" id="UP000001916">
    <property type="component" value="Chromosome"/>
</dbReference>
<feature type="transmembrane region" description="Helical" evidence="1">
    <location>
        <begin position="527"/>
        <end position="548"/>
    </location>
</feature>
<dbReference type="PANTHER" id="PTHR43849:SF2">
    <property type="entry name" value="BLL3936 PROTEIN"/>
    <property type="match status" value="1"/>
</dbReference>
<feature type="transmembrane region" description="Helical" evidence="1">
    <location>
        <begin position="135"/>
        <end position="152"/>
    </location>
</feature>
<feature type="domain" description="TRAP C4-dicarboxylate transport system permease DctM subunit" evidence="2">
    <location>
        <begin position="176"/>
        <end position="437"/>
    </location>
</feature>
<evidence type="ECO:0000259" key="2">
    <source>
        <dbReference type="Pfam" id="PF06808"/>
    </source>
</evidence>
<proteinExistence type="predicted"/>
<keyword evidence="4" id="KW-1185">Reference proteome</keyword>
<feature type="transmembrane region" description="Helical" evidence="1">
    <location>
        <begin position="459"/>
        <end position="480"/>
    </location>
</feature>
<dbReference type="HOGENOM" id="CLU_007041_2_2_0"/>
<sequence>MELSQETTHKTPLRRFTWVVLLVAALYSLYLVLHPFTPFSRTDISILDVVQLERAVHVFFLLFAGYLLTAQGLPQRRTTGSWVFVALTLPFLYTFWVPNVPGVAIPLEGRLAGTLAWALAVLPALLPTTRRYTDLLAALLSVAPLAYQLRFYEELVYRAVIPTGWDMTMSFSLIILVLGLVYRLLGPVMPSLVLIFLAYNLYGHLVPGTFRGAKNGIDLLLGKTYNETEAGIYGLITGVSAKYLVYFTILSGLIGALGLGRVIANIALALVGRTPQTPGRVTGIASVFMGMFSGSGAADTQFVATLTKPLYEKAGYDRMTAAGLVATAGTIALITPPVLGSIAFIMVEILQISYLWVMVMAIGPCLLYLFAILAYNEFYARKAKLPPVGADGHLRRRYALRYSTIFLPILVIVILLYRGAEVATAVYLAALAFILVGYLDPTLRPEPLRQAMRSRWYPLGLGLGMLLALAGFFLPTLLGVGYGEIPLFHLTLAFLGLILGTFAFPSAMEGKFMAAFAPIANGLAEGFRQLIPIGAAIVAANLIFAMMVITGLPSKFSIFLGQVSGESLILATVVTALFSLILGMGVPPTATYVLTSSLTAPAIINLAKANFAGYGLPEQQAVLAATLATHMFLFYYAVLADVTPPVALSAYASASVFKTDPITTGVYAARVALAKYIIGFFFLLSFTGTGLLILPVLQSVPGLEGWLIVLERFFFTASAIIFLAAATVGYTRRPLRRWESWAMGLLAVSLFYPYPNLWMGFVPLVACLLFFLRRERPATTHSLGTQDVKR</sequence>
<dbReference type="eggNOG" id="COG4666">
    <property type="taxonomic scope" value="Bacteria"/>
</dbReference>
<evidence type="ECO:0000313" key="3">
    <source>
        <dbReference type="EMBL" id="ADH64373.1"/>
    </source>
</evidence>
<dbReference type="NCBIfam" id="TIGR02123">
    <property type="entry name" value="TRAP_fused"/>
    <property type="match status" value="1"/>
</dbReference>
<keyword evidence="1" id="KW-0472">Membrane</keyword>
<dbReference type="OrthoDB" id="9759894at2"/>
<dbReference type="InterPro" id="IPR011853">
    <property type="entry name" value="TRAP_DctM-Dct_fused"/>
</dbReference>
<feature type="transmembrane region" description="Helical" evidence="1">
    <location>
        <begin position="354"/>
        <end position="378"/>
    </location>
</feature>
<feature type="transmembrane region" description="Helical" evidence="1">
    <location>
        <begin position="422"/>
        <end position="439"/>
    </location>
</feature>
<feature type="transmembrane region" description="Helical" evidence="1">
    <location>
        <begin position="324"/>
        <end position="347"/>
    </location>
</feature>
<feature type="transmembrane region" description="Helical" evidence="1">
    <location>
        <begin position="398"/>
        <end position="417"/>
    </location>
</feature>
<accession>D7BAZ9</accession>
<feature type="transmembrane region" description="Helical" evidence="1">
    <location>
        <begin position="709"/>
        <end position="731"/>
    </location>
</feature>
<name>D7BAZ9_ALLS1</name>
<keyword evidence="1" id="KW-1133">Transmembrane helix</keyword>
<dbReference type="EMBL" id="CP002042">
    <property type="protein sequence ID" value="ADH64373.1"/>
    <property type="molecule type" value="Genomic_DNA"/>
</dbReference>
<feature type="transmembrane region" description="Helical" evidence="1">
    <location>
        <begin position="192"/>
        <end position="210"/>
    </location>
</feature>
<keyword evidence="1" id="KW-0812">Transmembrane</keyword>
<feature type="transmembrane region" description="Helical" evidence="1">
    <location>
        <begin position="16"/>
        <end position="36"/>
    </location>
</feature>
<organism evidence="3 4">
    <name type="scientific">Allomeiothermus silvanus (strain ATCC 700542 / DSM 9946 / NBRC 106475 / NCIMB 13440 / VI-R2)</name>
    <name type="common">Thermus silvanus</name>
    <dbReference type="NCBI Taxonomy" id="526227"/>
    <lineage>
        <taxon>Bacteria</taxon>
        <taxon>Thermotogati</taxon>
        <taxon>Deinococcota</taxon>
        <taxon>Deinococci</taxon>
        <taxon>Thermales</taxon>
        <taxon>Thermaceae</taxon>
        <taxon>Allomeiothermus</taxon>
    </lineage>
</organism>
<feature type="domain" description="TRAP C4-dicarboxylate transport system permease DctM subunit" evidence="2">
    <location>
        <begin position="448"/>
        <end position="685"/>
    </location>
</feature>
<dbReference type="Pfam" id="PF06808">
    <property type="entry name" value="DctM"/>
    <property type="match status" value="2"/>
</dbReference>
<feature type="transmembrane region" description="Helical" evidence="1">
    <location>
        <begin position="109"/>
        <end position="128"/>
    </location>
</feature>
<dbReference type="KEGG" id="msv:Mesil_2521"/>
<evidence type="ECO:0000313" key="4">
    <source>
        <dbReference type="Proteomes" id="UP000001916"/>
    </source>
</evidence>
<evidence type="ECO:0000256" key="1">
    <source>
        <dbReference type="SAM" id="Phobius"/>
    </source>
</evidence>
<dbReference type="InterPro" id="IPR010656">
    <property type="entry name" value="DctM"/>
</dbReference>
<feature type="transmembrane region" description="Helical" evidence="1">
    <location>
        <begin position="243"/>
        <end position="271"/>
    </location>
</feature>
<feature type="transmembrane region" description="Helical" evidence="1">
    <location>
        <begin position="487"/>
        <end position="507"/>
    </location>
</feature>
<protein>
    <submittedName>
        <fullName evidence="3">TRAP transporter, 4TM/12TM fusion protein</fullName>
    </submittedName>
</protein>
<dbReference type="STRING" id="526227.Mesil_2521"/>
<dbReference type="RefSeq" id="WP_013158914.1">
    <property type="nucleotide sequence ID" value="NC_014212.1"/>
</dbReference>
<reference evidence="3 4" key="1">
    <citation type="journal article" date="2010" name="Stand. Genomic Sci.">
        <title>Complete genome sequence of Meiothermus silvanus type strain (VI-R2).</title>
        <authorList>
            <person name="Sikorski J."/>
            <person name="Tindall B.J."/>
            <person name="Lowry S."/>
            <person name="Lucas S."/>
            <person name="Nolan M."/>
            <person name="Copeland A."/>
            <person name="Glavina Del Rio T."/>
            <person name="Tice H."/>
            <person name="Cheng J.F."/>
            <person name="Han C."/>
            <person name="Pitluck S."/>
            <person name="Liolios K."/>
            <person name="Ivanova N."/>
            <person name="Mavromatis K."/>
            <person name="Mikhailova N."/>
            <person name="Pati A."/>
            <person name="Goodwin L."/>
            <person name="Chen A."/>
            <person name="Palaniappan K."/>
            <person name="Land M."/>
            <person name="Hauser L."/>
            <person name="Chang Y.J."/>
            <person name="Jeffries C.D."/>
            <person name="Rohde M."/>
            <person name="Goker M."/>
            <person name="Woyke T."/>
            <person name="Bristow J."/>
            <person name="Eisen J.A."/>
            <person name="Markowitz V."/>
            <person name="Hugenholtz P."/>
            <person name="Kyrpides N.C."/>
            <person name="Klenk H.P."/>
            <person name="Lapidus A."/>
        </authorList>
    </citation>
    <scope>NUCLEOTIDE SEQUENCE [LARGE SCALE GENOMIC DNA]</scope>
    <source>
        <strain evidence="4">ATCC 700542 / DSM 9946 / VI-R2</strain>
    </source>
</reference>
<dbReference type="PANTHER" id="PTHR43849">
    <property type="entry name" value="BLL3936 PROTEIN"/>
    <property type="match status" value="1"/>
</dbReference>
<feature type="transmembrane region" description="Helical" evidence="1">
    <location>
        <begin position="751"/>
        <end position="772"/>
    </location>
</feature>
<dbReference type="AlphaFoldDB" id="D7BAZ9"/>
<feature type="transmembrane region" description="Helical" evidence="1">
    <location>
        <begin position="568"/>
        <end position="586"/>
    </location>
</feature>